<evidence type="ECO:0000313" key="1">
    <source>
        <dbReference type="EMBL" id="AGF78955.1"/>
    </source>
</evidence>
<dbReference type="EMBL" id="CP003985">
    <property type="protein sequence ID" value="AGF78955.1"/>
    <property type="molecule type" value="Genomic_DNA"/>
</dbReference>
<dbReference type="SUPFAM" id="SSF53448">
    <property type="entry name" value="Nucleotide-diphospho-sugar transferases"/>
    <property type="match status" value="1"/>
</dbReference>
<protein>
    <submittedName>
        <fullName evidence="1">Pseudaminic acid CMP-transferase</fullName>
    </submittedName>
</protein>
<sequence length="236" mass="26839">MKNLAIIPARGGSKRIPKKNVKLFLGKPIIAYSIEVAIESGLFDEVIVSTDDQEISRISQKYGAKVPFMRSEENSNDFAILNDVLTEVVEEYSKREIVFDNVCIILATAPLITVRSLKESYDLMHNKGFDSVRPVVKFSYPIQRAFKMDATGKVEMMHPQNYSMRSQDLEPAYHDSGQFYWINQGKDLLDPNKGAFVISEMLVQDIDDADDWALAELKYRHLNRKNDNELLHSGGC</sequence>
<dbReference type="Pfam" id="PF02348">
    <property type="entry name" value="CTP_transf_3"/>
    <property type="match status" value="1"/>
</dbReference>
<dbReference type="Gene3D" id="3.90.550.10">
    <property type="entry name" value="Spore Coat Polysaccharide Biosynthesis Protein SpsA, Chain A"/>
    <property type="match status" value="1"/>
</dbReference>
<dbReference type="eggNOG" id="COG1083">
    <property type="taxonomic scope" value="Bacteria"/>
</dbReference>
<dbReference type="InterPro" id="IPR020039">
    <property type="entry name" value="PseF"/>
</dbReference>
<dbReference type="KEGG" id="dsf:UWK_02416"/>
<dbReference type="PANTHER" id="PTHR21485:SF6">
    <property type="entry name" value="N-ACYLNEURAMINATE CYTIDYLYLTRANSFERASE-RELATED"/>
    <property type="match status" value="1"/>
</dbReference>
<reference evidence="2" key="1">
    <citation type="journal article" date="2013" name="Stand. Genomic Sci.">
        <title>Complete genome sequence of Desulfocapsa sulfexigens, a marine deltaproteobacterium specialized in disproportionating inorganic sulfur compounds.</title>
        <authorList>
            <person name="Finster K.W."/>
            <person name="Kjeldsen K.U."/>
            <person name="Kube M."/>
            <person name="Reinhardt R."/>
            <person name="Mussmann M."/>
            <person name="Amann R."/>
            <person name="Schreiber L."/>
        </authorList>
    </citation>
    <scope>NUCLEOTIDE SEQUENCE [LARGE SCALE GENOMIC DNA]</scope>
    <source>
        <strain evidence="2">DSM 10523 / SB164P1</strain>
    </source>
</reference>
<dbReference type="OrthoDB" id="9805604at2"/>
<dbReference type="GO" id="GO:0008781">
    <property type="term" value="F:N-acylneuraminate cytidylyltransferase activity"/>
    <property type="evidence" value="ECO:0007669"/>
    <property type="project" value="TreeGrafter"/>
</dbReference>
<dbReference type="RefSeq" id="WP_015404643.1">
    <property type="nucleotide sequence ID" value="NC_020304.1"/>
</dbReference>
<dbReference type="InterPro" id="IPR003329">
    <property type="entry name" value="Cytidylyl_trans"/>
</dbReference>
<dbReference type="PANTHER" id="PTHR21485">
    <property type="entry name" value="HAD SUPERFAMILY MEMBERS CMAS AND KDSC"/>
    <property type="match status" value="1"/>
</dbReference>
<dbReference type="Proteomes" id="UP000011721">
    <property type="component" value="Chromosome"/>
</dbReference>
<dbReference type="CDD" id="cd02513">
    <property type="entry name" value="CMP-NeuAc_Synthase"/>
    <property type="match status" value="1"/>
</dbReference>
<organism evidence="1 2">
    <name type="scientific">Desulfocapsa sulfexigens (strain DSM 10523 / SB164P1)</name>
    <dbReference type="NCBI Taxonomy" id="1167006"/>
    <lineage>
        <taxon>Bacteria</taxon>
        <taxon>Pseudomonadati</taxon>
        <taxon>Thermodesulfobacteriota</taxon>
        <taxon>Desulfobulbia</taxon>
        <taxon>Desulfobulbales</taxon>
        <taxon>Desulfocapsaceae</taxon>
        <taxon>Desulfocapsa</taxon>
    </lineage>
</organism>
<dbReference type="STRING" id="1167006.UWK_02416"/>
<gene>
    <name evidence="1" type="ordered locus">UWK_02416</name>
</gene>
<dbReference type="InterPro" id="IPR029044">
    <property type="entry name" value="Nucleotide-diphossugar_trans"/>
</dbReference>
<evidence type="ECO:0000313" key="2">
    <source>
        <dbReference type="Proteomes" id="UP000011721"/>
    </source>
</evidence>
<dbReference type="AlphaFoldDB" id="M1PH60"/>
<accession>M1PH60</accession>
<name>M1PH60_DESSD</name>
<keyword evidence="2" id="KW-1185">Reference proteome</keyword>
<proteinExistence type="predicted"/>
<dbReference type="InterPro" id="IPR050793">
    <property type="entry name" value="CMP-NeuNAc_synthase"/>
</dbReference>
<dbReference type="HOGENOM" id="CLU_042930_1_0_7"/>
<dbReference type="NCBIfam" id="TIGR03584">
    <property type="entry name" value="PseF"/>
    <property type="match status" value="1"/>
</dbReference>
<keyword evidence="1" id="KW-0808">Transferase</keyword>